<gene>
    <name evidence="2" type="ORF">BGE01nite_30820</name>
</gene>
<dbReference type="RefSeq" id="WP_146851363.1">
    <property type="nucleotide sequence ID" value="NZ_BKAG01000021.1"/>
</dbReference>
<keyword evidence="1" id="KW-0175">Coiled coil</keyword>
<evidence type="ECO:0000313" key="2">
    <source>
        <dbReference type="EMBL" id="GEP43791.1"/>
    </source>
</evidence>
<keyword evidence="3" id="KW-1185">Reference proteome</keyword>
<accession>A0A512MBR4</accession>
<evidence type="ECO:0000313" key="3">
    <source>
        <dbReference type="Proteomes" id="UP000321577"/>
    </source>
</evidence>
<evidence type="ECO:0000256" key="1">
    <source>
        <dbReference type="SAM" id="Coils"/>
    </source>
</evidence>
<organism evidence="2 3">
    <name type="scientific">Brevifollis gellanilyticus</name>
    <dbReference type="NCBI Taxonomy" id="748831"/>
    <lineage>
        <taxon>Bacteria</taxon>
        <taxon>Pseudomonadati</taxon>
        <taxon>Verrucomicrobiota</taxon>
        <taxon>Verrucomicrobiia</taxon>
        <taxon>Verrucomicrobiales</taxon>
        <taxon>Verrucomicrobiaceae</taxon>
    </lineage>
</organism>
<comment type="caution">
    <text evidence="2">The sequence shown here is derived from an EMBL/GenBank/DDBJ whole genome shotgun (WGS) entry which is preliminary data.</text>
</comment>
<protein>
    <submittedName>
        <fullName evidence="2">Uncharacterized protein</fullName>
    </submittedName>
</protein>
<proteinExistence type="predicted"/>
<dbReference type="AlphaFoldDB" id="A0A512MBR4"/>
<name>A0A512MBR4_9BACT</name>
<sequence length="276" mass="30262">MDGKIFLYLILIGAALGGSYKLYLDQDLGELNTKLIVVRQEMTGVQSQIDQISGQLQRRSSVTDLTKTLATLKDEKVRLEAEIQAVEAERPALTEGIRAAIAQIRQQTVGMRFDELSLATGSPLKNALIQEVSDDEIVIKHSLGIRRARASEWNADLKERLRPGALADTKPVADAAAPPAPVSSAPEGVMSEARQKHGKKILDAQLATQKMQRDLTSLEDLLMQAEKELNSNPSASRKYYIEGRRTQYAGQIAAQKARVSAAQDALRRLEAEPPPP</sequence>
<feature type="coiled-coil region" evidence="1">
    <location>
        <begin position="62"/>
        <end position="89"/>
    </location>
</feature>
<dbReference type="EMBL" id="BKAG01000021">
    <property type="protein sequence ID" value="GEP43791.1"/>
    <property type="molecule type" value="Genomic_DNA"/>
</dbReference>
<reference evidence="2 3" key="1">
    <citation type="submission" date="2019-07" db="EMBL/GenBank/DDBJ databases">
        <title>Whole genome shotgun sequence of Brevifollis gellanilyticus NBRC 108608.</title>
        <authorList>
            <person name="Hosoyama A."/>
            <person name="Uohara A."/>
            <person name="Ohji S."/>
            <person name="Ichikawa N."/>
        </authorList>
    </citation>
    <scope>NUCLEOTIDE SEQUENCE [LARGE SCALE GENOMIC DNA]</scope>
    <source>
        <strain evidence="2 3">NBRC 108608</strain>
    </source>
</reference>
<dbReference type="Proteomes" id="UP000321577">
    <property type="component" value="Unassembled WGS sequence"/>
</dbReference>